<reference evidence="6" key="1">
    <citation type="submission" date="2025-04" db="UniProtKB">
        <authorList>
            <consortium name="RefSeq"/>
        </authorList>
    </citation>
    <scope>IDENTIFICATION</scope>
</reference>
<evidence type="ECO:0000259" key="3">
    <source>
        <dbReference type="PROSITE" id="PS50238"/>
    </source>
</evidence>
<dbReference type="EnsemblMetazoa" id="XM_050641345.1">
    <property type="protein sequence ID" value="XP_050497302.1"/>
    <property type="gene ID" value="LOC126878560"/>
</dbReference>
<dbReference type="OrthoDB" id="27680at2759"/>
<dbReference type="InterPro" id="IPR000198">
    <property type="entry name" value="RhoGAP_dom"/>
</dbReference>
<evidence type="ECO:0000313" key="6">
    <source>
        <dbReference type="RefSeq" id="XP_028148750.1"/>
    </source>
</evidence>
<dbReference type="GO" id="GO:0005737">
    <property type="term" value="C:cytoplasm"/>
    <property type="evidence" value="ECO:0007669"/>
    <property type="project" value="TreeGrafter"/>
</dbReference>
<evidence type="ECO:0000256" key="2">
    <source>
        <dbReference type="SAM" id="MobiDB-lite"/>
    </source>
</evidence>
<dbReference type="PROSITE" id="PS50238">
    <property type="entry name" value="RHOGAP"/>
    <property type="match status" value="1"/>
</dbReference>
<feature type="compositionally biased region" description="Polar residues" evidence="2">
    <location>
        <begin position="230"/>
        <end position="241"/>
    </location>
</feature>
<feature type="domain" description="Rho-GAP" evidence="3">
    <location>
        <begin position="351"/>
        <end position="565"/>
    </location>
</feature>
<dbReference type="PANTHER" id="PTHR14963">
    <property type="entry name" value="RHO GTPASE ACTIVATING PROTEIN 18,19-RELATED"/>
    <property type="match status" value="1"/>
</dbReference>
<feature type="region of interest" description="Disordered" evidence="2">
    <location>
        <begin position="200"/>
        <end position="249"/>
    </location>
</feature>
<dbReference type="GO" id="GO:0007165">
    <property type="term" value="P:signal transduction"/>
    <property type="evidence" value="ECO:0007669"/>
    <property type="project" value="InterPro"/>
</dbReference>
<evidence type="ECO:0000313" key="5">
    <source>
        <dbReference type="Proteomes" id="UP001652700"/>
    </source>
</evidence>
<dbReference type="SUPFAM" id="SSF48350">
    <property type="entry name" value="GTPase activation domain, GAP"/>
    <property type="match status" value="1"/>
</dbReference>
<proteinExistence type="predicted"/>
<dbReference type="Proteomes" id="UP001652700">
    <property type="component" value="Unplaced"/>
</dbReference>
<reference evidence="4" key="2">
    <citation type="submission" date="2025-05" db="UniProtKB">
        <authorList>
            <consortium name="EnsemblMetazoa"/>
        </authorList>
    </citation>
    <scope>IDENTIFICATION</scope>
</reference>
<dbReference type="GO" id="GO:0005096">
    <property type="term" value="F:GTPase activator activity"/>
    <property type="evidence" value="ECO:0007669"/>
    <property type="project" value="UniProtKB-KW"/>
</dbReference>
<feature type="compositionally biased region" description="Low complexity" evidence="2">
    <location>
        <begin position="114"/>
        <end position="131"/>
    </location>
</feature>
<organism evidence="6">
    <name type="scientific">Diabrotica virgifera virgifera</name>
    <name type="common">western corn rootworm</name>
    <dbReference type="NCBI Taxonomy" id="50390"/>
    <lineage>
        <taxon>Eukaryota</taxon>
        <taxon>Metazoa</taxon>
        <taxon>Ecdysozoa</taxon>
        <taxon>Arthropoda</taxon>
        <taxon>Hexapoda</taxon>
        <taxon>Insecta</taxon>
        <taxon>Pterygota</taxon>
        <taxon>Neoptera</taxon>
        <taxon>Endopterygota</taxon>
        <taxon>Coleoptera</taxon>
        <taxon>Polyphaga</taxon>
        <taxon>Cucujiformia</taxon>
        <taxon>Chrysomeloidea</taxon>
        <taxon>Chrysomelidae</taxon>
        <taxon>Galerucinae</taxon>
        <taxon>Diabroticina</taxon>
        <taxon>Diabroticites</taxon>
        <taxon>Diabrotica</taxon>
    </lineage>
</organism>
<accession>A0A6P7GY95</accession>
<dbReference type="GO" id="GO:0051056">
    <property type="term" value="P:regulation of small GTPase mediated signal transduction"/>
    <property type="evidence" value="ECO:0007669"/>
    <property type="project" value="TreeGrafter"/>
</dbReference>
<evidence type="ECO:0000256" key="1">
    <source>
        <dbReference type="ARBA" id="ARBA00022468"/>
    </source>
</evidence>
<keyword evidence="1" id="KW-0343">GTPase activation</keyword>
<dbReference type="Pfam" id="PF00620">
    <property type="entry name" value="RhoGAP"/>
    <property type="match status" value="1"/>
</dbReference>
<dbReference type="InterPro" id="IPR008936">
    <property type="entry name" value="Rho_GTPase_activation_prot"/>
</dbReference>
<dbReference type="SMART" id="SM00324">
    <property type="entry name" value="RhoGAP"/>
    <property type="match status" value="1"/>
</dbReference>
<dbReference type="RefSeq" id="XP_028148750.1">
    <property type="nucleotide sequence ID" value="XM_028292949.1"/>
</dbReference>
<feature type="region of interest" description="Disordered" evidence="2">
    <location>
        <begin position="93"/>
        <end position="131"/>
    </location>
</feature>
<dbReference type="AlphaFoldDB" id="A0A6P7GY95"/>
<protein>
    <submittedName>
        <fullName evidence="6">Rho GTPase-activating protein conundrum-like isoform X2</fullName>
    </submittedName>
</protein>
<dbReference type="GO" id="GO:0030833">
    <property type="term" value="P:regulation of actin filament polymerization"/>
    <property type="evidence" value="ECO:0007669"/>
    <property type="project" value="TreeGrafter"/>
</dbReference>
<sequence length="617" mass="70935">MESEDALKYYLEEVKDTQHDINHIEEEIHIPNEAEQATDFLQNAGLGDLSKLYQQGKEITENVIKNSVHQRNLSEKQAQTIRSRVRILNQTLRSRQPRRKQRQDIRDISWNAETSSTGTRSRSATPDSLDSLDNLNDEITYDDQNLTSLSPFSLDLQDTGGKKKIKSTNSEPWQNKKFYRNDRGDVAHTGSENVVLKGYQALSENGTSPRPPRERSGSDPTTEIHFQPLKQRNSADSVRPTQNDHHKPLFRSHTSVTKNNTKVYLNSNETNEIEAVSFEGMLKNDNDTNAVIIEKWDNEGISIDQLSDSEYQYLKPLLYMELVAIFDTYKIVTTYLKRKASKNKGGNVFGVNLSTLVMRDMPRPTDHSMVPEIFHDIIDNLNTRCIKEDGILRLASQKQKLEILCNDIETKFYSSNRKEVEQLLKQAPVHELTGVLKKLLRDLPEPVFTMELFEMFYKTSNIANTEMKLKALNLLVLMLPIEHRNTYRLLLKFFQNIINNEKYNRMNLHNVAMISAPSLFPPRLLLPNKTALKQLSKEEMTKQIQDAAVCCILMEVMLTAGDQLWIVPGYLADQAREAQKRAQDRRDLSKDKDKRIVRYIIETILCGFGGMGSRAVW</sequence>
<gene>
    <name evidence="6" type="primary">LOC114342164</name>
</gene>
<evidence type="ECO:0000313" key="4">
    <source>
        <dbReference type="EnsemblMetazoa" id="XP_050497302.1"/>
    </source>
</evidence>
<keyword evidence="5" id="KW-1185">Reference proteome</keyword>
<name>A0A6P7GY95_DIAVI</name>
<dbReference type="PANTHER" id="PTHR14963:SF1">
    <property type="entry name" value="RHO GTPASE-ACTIVATING PROTEIN CONUNDRUM"/>
    <property type="match status" value="1"/>
</dbReference>
<dbReference type="Gene3D" id="1.10.555.10">
    <property type="entry name" value="Rho GTPase activation protein"/>
    <property type="match status" value="1"/>
</dbReference>